<evidence type="ECO:0000313" key="2">
    <source>
        <dbReference type="Proteomes" id="UP000033551"/>
    </source>
</evidence>
<reference evidence="1 2" key="1">
    <citation type="submission" date="2015-02" db="EMBL/GenBank/DDBJ databases">
        <authorList>
            <person name="Ju K.-S."/>
            <person name="Doroghazi J.R."/>
            <person name="Metcalf W."/>
        </authorList>
    </citation>
    <scope>NUCLEOTIDE SEQUENCE [LARGE SCALE GENOMIC DNA]</scope>
    <source>
        <strain evidence="1 2">NRRL ISP-5550</strain>
    </source>
</reference>
<name>A0A0F4IIJ2_9ACTN</name>
<organism evidence="1 2">
    <name type="scientific">Streptomyces katrae</name>
    <dbReference type="NCBI Taxonomy" id="68223"/>
    <lineage>
        <taxon>Bacteria</taxon>
        <taxon>Bacillati</taxon>
        <taxon>Actinomycetota</taxon>
        <taxon>Actinomycetes</taxon>
        <taxon>Kitasatosporales</taxon>
        <taxon>Streptomycetaceae</taxon>
        <taxon>Streptomyces</taxon>
    </lineage>
</organism>
<proteinExistence type="predicted"/>
<dbReference type="EMBL" id="JZWV01001503">
    <property type="protein sequence ID" value="KJY20451.1"/>
    <property type="molecule type" value="Genomic_DNA"/>
</dbReference>
<comment type="caution">
    <text evidence="1">The sequence shown here is derived from an EMBL/GenBank/DDBJ whole genome shotgun (WGS) entry which is preliminary data.</text>
</comment>
<gene>
    <name evidence="1" type="ORF">VR44_38690</name>
</gene>
<sequence length="144" mass="14947">MALGAAVGLPVLAARAVLAGVEQHPVVTSGVAALLTLGQATGQQPAHRVGDRATGAQLLVQAPHQPPCEHLRGVRTAREALHPGQFAAGGGLHQAAVGRTIQPRHTRSTGAWTARNFFGDRGTLLPRCCLPWPSVRAAAGRTLR</sequence>
<dbReference type="AlphaFoldDB" id="A0A0F4IIJ2"/>
<dbReference type="Proteomes" id="UP000033551">
    <property type="component" value="Unassembled WGS sequence"/>
</dbReference>
<protein>
    <submittedName>
        <fullName evidence="1">Uncharacterized protein</fullName>
    </submittedName>
</protein>
<evidence type="ECO:0000313" key="1">
    <source>
        <dbReference type="EMBL" id="KJY20451.1"/>
    </source>
</evidence>
<keyword evidence="2" id="KW-1185">Reference proteome</keyword>
<accession>A0A0F4IIJ2</accession>